<dbReference type="Proteomes" id="UP001236507">
    <property type="component" value="Unassembled WGS sequence"/>
</dbReference>
<comment type="caution">
    <text evidence="3">The sequence shown here is derived from an EMBL/GenBank/DDBJ whole genome shotgun (WGS) entry which is preliminary data.</text>
</comment>
<name>A0ABT6YDD7_9BACT</name>
<evidence type="ECO:0000313" key="3">
    <source>
        <dbReference type="EMBL" id="MDI9861592.1"/>
    </source>
</evidence>
<keyword evidence="4" id="KW-1185">Reference proteome</keyword>
<dbReference type="InterPro" id="IPR010496">
    <property type="entry name" value="AL/BT2_dom"/>
</dbReference>
<reference evidence="3 4" key="1">
    <citation type="submission" date="2023-05" db="EMBL/GenBank/DDBJ databases">
        <title>Novel species of genus Flectobacillus isolated from stream in China.</title>
        <authorList>
            <person name="Lu H."/>
        </authorList>
    </citation>
    <scope>NUCLEOTIDE SEQUENCE [LARGE SCALE GENOMIC DNA]</scope>
    <source>
        <strain evidence="3 4">KCTC 42575</strain>
    </source>
</reference>
<feature type="chain" id="PRO_5046272449" evidence="1">
    <location>
        <begin position="19"/>
        <end position="598"/>
    </location>
</feature>
<proteinExistence type="predicted"/>
<organism evidence="3 4">
    <name type="scientific">Flectobacillus roseus</name>
    <dbReference type="NCBI Taxonomy" id="502259"/>
    <lineage>
        <taxon>Bacteria</taxon>
        <taxon>Pseudomonadati</taxon>
        <taxon>Bacteroidota</taxon>
        <taxon>Cytophagia</taxon>
        <taxon>Cytophagales</taxon>
        <taxon>Flectobacillaceae</taxon>
        <taxon>Flectobacillus</taxon>
    </lineage>
</organism>
<evidence type="ECO:0000256" key="1">
    <source>
        <dbReference type="SAM" id="SignalP"/>
    </source>
</evidence>
<dbReference type="RefSeq" id="WP_283345967.1">
    <property type="nucleotide sequence ID" value="NZ_JASHIF010000020.1"/>
</dbReference>
<keyword evidence="1" id="KW-0732">Signal</keyword>
<evidence type="ECO:0000259" key="2">
    <source>
        <dbReference type="Pfam" id="PF06439"/>
    </source>
</evidence>
<dbReference type="EMBL" id="JASHIF010000020">
    <property type="protein sequence ID" value="MDI9861592.1"/>
    <property type="molecule type" value="Genomic_DNA"/>
</dbReference>
<feature type="signal peptide" evidence="1">
    <location>
        <begin position="1"/>
        <end position="18"/>
    </location>
</feature>
<protein>
    <submittedName>
        <fullName evidence="3">DUF1080 domain-containing protein</fullName>
    </submittedName>
</protein>
<sequence>MKKLLLVMSLCLPLGSFAQETVSLNDLSFWKPTGKANWQIAGDVTADLTKNETMTTQAGKGILVNLPDANNRANLLSAAEYGDVDVEFDFMMASHSNSGFYLQGRYEIQLLDSWGVKKPAYGDCGGIYKRRKFIPQEYLYEGHAPRINACLAPGLWQHMQISFQAPRFDAAGKKIANAKVISIKLNGYVLHENVELTGPTGGPISEDEAPLGPFMIQGDHGAVAFRNFKVADLSGKPAVMAPIAYKVFYGKFKEPKDFLSKKPDATGTINTLSWDVSKQTNDFAQIFTTTLDVPKAGKHSFEFQLAGKYYVNVNGKELLPDAWTFSRDKRFAEMDLPAGKVPVEITVYKTDGWMPPILGMWVQGPSFRSTAYHSLASTLAGPPADPILLDAKEPIVFRSFTDLFKEGKKLKRVVHSVNVGNPSNLHYTYDLDNGAIVQIWKGDFLDTSPMWDDRGDGSSRARGALLTLPDSPVLVASADKGTSTDTPAEAAAYRPLGYDLDANDLPTFRYKMLGSDVEDQIRVTENKYLTRTLNIKNPAGQVVRLALGNEISKVADDTYTVDGKSYYIKASGATIESVGAQKVLTVPASEKVQYAIMW</sequence>
<dbReference type="Pfam" id="PF06439">
    <property type="entry name" value="3keto-disac_hyd"/>
    <property type="match status" value="1"/>
</dbReference>
<accession>A0ABT6YDD7</accession>
<dbReference type="Gene3D" id="2.60.120.560">
    <property type="entry name" value="Exo-inulinase, domain 1"/>
    <property type="match status" value="1"/>
</dbReference>
<gene>
    <name evidence="3" type="ORF">QM524_20395</name>
</gene>
<evidence type="ECO:0000313" key="4">
    <source>
        <dbReference type="Proteomes" id="UP001236507"/>
    </source>
</evidence>
<feature type="domain" description="3-keto-alpha-glucoside-1,2-lyase/3-keto-2-hydroxy-glucal hydratase" evidence="2">
    <location>
        <begin position="26"/>
        <end position="230"/>
    </location>
</feature>